<proteinExistence type="predicted"/>
<evidence type="ECO:0000256" key="1">
    <source>
        <dbReference type="SAM" id="MobiDB-lite"/>
    </source>
</evidence>
<organism evidence="2 3">
    <name type="scientific">Plesiocystis pacifica SIR-1</name>
    <dbReference type="NCBI Taxonomy" id="391625"/>
    <lineage>
        <taxon>Bacteria</taxon>
        <taxon>Pseudomonadati</taxon>
        <taxon>Myxococcota</taxon>
        <taxon>Polyangia</taxon>
        <taxon>Nannocystales</taxon>
        <taxon>Nannocystaceae</taxon>
        <taxon>Plesiocystis</taxon>
    </lineage>
</organism>
<comment type="caution">
    <text evidence="2">The sequence shown here is derived from an EMBL/GenBank/DDBJ whole genome shotgun (WGS) entry which is preliminary data.</text>
</comment>
<accession>A6FXG5</accession>
<dbReference type="EMBL" id="ABCS01000002">
    <property type="protein sequence ID" value="EDM81553.1"/>
    <property type="molecule type" value="Genomic_DNA"/>
</dbReference>
<keyword evidence="3" id="KW-1185">Reference proteome</keyword>
<evidence type="ECO:0000313" key="3">
    <source>
        <dbReference type="Proteomes" id="UP000005801"/>
    </source>
</evidence>
<protein>
    <submittedName>
        <fullName evidence="2">Uncharacterized protein</fullName>
    </submittedName>
</protein>
<name>A6FXG5_9BACT</name>
<gene>
    <name evidence="2" type="ORF">PPSIR1_21589</name>
</gene>
<evidence type="ECO:0000313" key="2">
    <source>
        <dbReference type="EMBL" id="EDM81553.1"/>
    </source>
</evidence>
<dbReference type="STRING" id="391625.PPSIR1_21589"/>
<sequence length="24" mass="2467">MTCCPESASLAGEVDSGALERRSP</sequence>
<feature type="region of interest" description="Disordered" evidence="1">
    <location>
        <begin position="1"/>
        <end position="24"/>
    </location>
</feature>
<dbReference type="Proteomes" id="UP000005801">
    <property type="component" value="Unassembled WGS sequence"/>
</dbReference>
<reference evidence="2 3" key="1">
    <citation type="submission" date="2007-06" db="EMBL/GenBank/DDBJ databases">
        <authorList>
            <person name="Shimkets L."/>
            <person name="Ferriera S."/>
            <person name="Johnson J."/>
            <person name="Kravitz S."/>
            <person name="Beeson K."/>
            <person name="Sutton G."/>
            <person name="Rogers Y.-H."/>
            <person name="Friedman R."/>
            <person name="Frazier M."/>
            <person name="Venter J.C."/>
        </authorList>
    </citation>
    <scope>NUCLEOTIDE SEQUENCE [LARGE SCALE GENOMIC DNA]</scope>
    <source>
        <strain evidence="2 3">SIR-1</strain>
    </source>
</reference>
<dbReference type="AlphaFoldDB" id="A6FXG5"/>